<feature type="compositionally biased region" description="Low complexity" evidence="12">
    <location>
        <begin position="258"/>
        <end position="267"/>
    </location>
</feature>
<dbReference type="PANTHER" id="PTHR30050:SF2">
    <property type="entry name" value="CHROMOSOMAL REPLICATION INITIATOR PROTEIN DNAA"/>
    <property type="match status" value="1"/>
</dbReference>
<feature type="domain" description="Chromosomal replication initiator DnaA C-terminal" evidence="14">
    <location>
        <begin position="546"/>
        <end position="615"/>
    </location>
</feature>
<dbReference type="SUPFAM" id="SSF52540">
    <property type="entry name" value="P-loop containing nucleoside triphosphate hydrolases"/>
    <property type="match status" value="1"/>
</dbReference>
<feature type="region of interest" description="Domain I, interacts with DnaA modulators" evidence="8">
    <location>
        <begin position="1"/>
        <end position="186"/>
    </location>
</feature>
<dbReference type="PRINTS" id="PR00051">
    <property type="entry name" value="DNAA"/>
</dbReference>
<comment type="caution">
    <text evidence="8">Lacks conserved residue(s) required for the propagation of feature annotation.</text>
</comment>
<dbReference type="InterPro" id="IPR003593">
    <property type="entry name" value="AAA+_ATPase"/>
</dbReference>
<evidence type="ECO:0000256" key="3">
    <source>
        <dbReference type="ARBA" id="ARBA00022705"/>
    </source>
</evidence>
<dbReference type="GO" id="GO:0003688">
    <property type="term" value="F:DNA replication origin binding"/>
    <property type="evidence" value="ECO:0007669"/>
    <property type="project" value="UniProtKB-UniRule"/>
</dbReference>
<dbReference type="GO" id="GO:0005524">
    <property type="term" value="F:ATP binding"/>
    <property type="evidence" value="ECO:0007669"/>
    <property type="project" value="UniProtKB-UniRule"/>
</dbReference>
<proteinExistence type="inferred from homology"/>
<evidence type="ECO:0000259" key="14">
    <source>
        <dbReference type="SMART" id="SM00760"/>
    </source>
</evidence>
<dbReference type="FunFam" id="1.10.8.60:FF:000003">
    <property type="entry name" value="Chromosomal replication initiator protein DnaA"/>
    <property type="match status" value="1"/>
</dbReference>
<dbReference type="FunFam" id="1.10.1750.10:FF:000002">
    <property type="entry name" value="Chromosomal replication initiator protein DnaA"/>
    <property type="match status" value="1"/>
</dbReference>
<dbReference type="Gene3D" id="3.40.50.300">
    <property type="entry name" value="P-loop containing nucleotide triphosphate hydrolases"/>
    <property type="match status" value="1"/>
</dbReference>
<dbReference type="GO" id="GO:0005737">
    <property type="term" value="C:cytoplasm"/>
    <property type="evidence" value="ECO:0007669"/>
    <property type="project" value="UniProtKB-SubCell"/>
</dbReference>
<dbReference type="EMBL" id="VSZQ01000001">
    <property type="protein sequence ID" value="TYR66521.1"/>
    <property type="molecule type" value="Genomic_DNA"/>
</dbReference>
<gene>
    <name evidence="8 15" type="primary">dnaA</name>
    <name evidence="15" type="ORF">FY004_00080</name>
</gene>
<comment type="function">
    <text evidence="8 10">Plays an essential role in the initiation and regulation of chromosomal replication. ATP-DnaA binds to the origin of replication (oriC) to initiate formation of the DNA replication initiation complex once per cell cycle. Binds the DnaA box (a 9 base pair repeat at the origin) and separates the double-stranded (ds)DNA. Forms a right-handed helical filament on oriC DNA; dsDNA binds to the exterior of the filament while single-stranded (ss)DNA is stabiized in the filament's interior. The ATP-DnaA-oriC complex binds and stabilizes one strand of the AT-rich DNA unwinding element (DUE), permitting loading of DNA polymerase. After initiation quickly degrades to an ADP-DnaA complex that is not apt for DNA replication. Binds acidic phospholipids.</text>
</comment>
<accession>A0A5D4JMD9</accession>
<keyword evidence="6 8" id="KW-0446">Lipid-binding</keyword>
<dbReference type="Gene3D" id="3.30.300.180">
    <property type="match status" value="1"/>
</dbReference>
<keyword evidence="16" id="KW-1185">Reference proteome</keyword>
<comment type="caution">
    <text evidence="15">The sequence shown here is derived from an EMBL/GenBank/DDBJ whole genome shotgun (WGS) entry which is preliminary data.</text>
</comment>
<feature type="binding site" evidence="8">
    <location>
        <position position="345"/>
    </location>
    <ligand>
        <name>ATP</name>
        <dbReference type="ChEBI" id="CHEBI:30616"/>
    </ligand>
</feature>
<keyword evidence="7 8" id="KW-0238">DNA-binding</keyword>
<dbReference type="CDD" id="cd06571">
    <property type="entry name" value="Bac_DnaA_C"/>
    <property type="match status" value="1"/>
</dbReference>
<dbReference type="InterPro" id="IPR013317">
    <property type="entry name" value="DnaA_dom"/>
</dbReference>
<comment type="similarity">
    <text evidence="1 8 11">Belongs to the DnaA family.</text>
</comment>
<dbReference type="GO" id="GO:0008289">
    <property type="term" value="F:lipid binding"/>
    <property type="evidence" value="ECO:0007669"/>
    <property type="project" value="UniProtKB-KW"/>
</dbReference>
<dbReference type="PANTHER" id="PTHR30050">
    <property type="entry name" value="CHROMOSOMAL REPLICATION INITIATOR PROTEIN DNAA"/>
    <property type="match status" value="1"/>
</dbReference>
<dbReference type="Gene3D" id="1.10.8.60">
    <property type="match status" value="1"/>
</dbReference>
<evidence type="ECO:0000256" key="2">
    <source>
        <dbReference type="ARBA" id="ARBA00022490"/>
    </source>
</evidence>
<dbReference type="SMART" id="SM00760">
    <property type="entry name" value="Bac_DnaA_C"/>
    <property type="match status" value="1"/>
</dbReference>
<keyword evidence="5 8" id="KW-0067">ATP-binding</keyword>
<dbReference type="InterPro" id="IPR020591">
    <property type="entry name" value="Chromosome_initiator_DnaA-like"/>
</dbReference>
<sequence>MADVPADLAAVWPRVLEQLLGEGQQGIEPKDKQWIERCQPLALVADTALLAVPNEWGKRVLEGRLAPLISESLTRECGRPIRIAITVDDSAGEPPAPPAPPMRQSHGSQQDHRYPAQPRDDAPRGDTYDGYGHRPSDDGMPTARPAYPDYQQQRPEPGAWPRTQEDLSWQQPRHSGYQDREQPAGEPYRESDAYRESEQYREQPAEQYRETEQYRDQPAEQWREPYGTGRPQQPGHDYRSQPPEHQGYEQQRPDRQDQQQPQHRQTGPGHGPGRTGGSVPGPMGAQPAPAPGPGEPHARLNPKYLFDTFVIGASNRFAHAAAVAVAEAPAKAYNPLFIYGESGLGKTHLLHAIGHYARSLYPGTRVRYVSSEEFTNEFINSIRDGKGDTFRKRYRDVDILLVDDIQFLASKESTQEEFFHTFNTLHNANKQIVLSSDRPPKQLVTLEDRLRNRFEWGLTTDVQPPELETRIAILRKKAVQEQLNAPPEVLEFIASRISRNIRELEGALIRVTAFASLNRQPVDLGLTEIVLKDLIPGGEESAPEITAPAIMAATADYFGLTVDDLCGSSRSRVLVTARQIAMYLCRELTDLSLPKIGAQFGGRDHTTVMHADRKIRALMAERRSIYNQVTELTNRIKNG</sequence>
<dbReference type="PROSITE" id="PS01008">
    <property type="entry name" value="DNAA"/>
    <property type="match status" value="1"/>
</dbReference>
<dbReference type="AlphaFoldDB" id="A0A5D4JMD9"/>
<dbReference type="GO" id="GO:0006270">
    <property type="term" value="P:DNA replication initiation"/>
    <property type="evidence" value="ECO:0007669"/>
    <property type="project" value="UniProtKB-UniRule"/>
</dbReference>
<protein>
    <recommendedName>
        <fullName evidence="8 9">Chromosomal replication initiator protein DnaA</fullName>
    </recommendedName>
</protein>
<dbReference type="Proteomes" id="UP000323242">
    <property type="component" value="Unassembled WGS sequence"/>
</dbReference>
<feature type="region of interest" description="Domain III, AAA+ region" evidence="8">
    <location>
        <begin position="299"/>
        <end position="515"/>
    </location>
</feature>
<feature type="region of interest" description="Disordered" evidence="12">
    <location>
        <begin position="87"/>
        <end position="299"/>
    </location>
</feature>
<evidence type="ECO:0000256" key="6">
    <source>
        <dbReference type="ARBA" id="ARBA00023121"/>
    </source>
</evidence>
<dbReference type="Pfam" id="PF00308">
    <property type="entry name" value="Bac_DnaA"/>
    <property type="match status" value="1"/>
</dbReference>
<evidence type="ECO:0000256" key="5">
    <source>
        <dbReference type="ARBA" id="ARBA00022840"/>
    </source>
</evidence>
<dbReference type="InterPro" id="IPR018312">
    <property type="entry name" value="Chromosome_initiator_DnaA_CS"/>
</dbReference>
<name>A0A5D4JMD9_9ACTN</name>
<evidence type="ECO:0000313" key="16">
    <source>
        <dbReference type="Proteomes" id="UP000323242"/>
    </source>
</evidence>
<feature type="compositionally biased region" description="Gly residues" evidence="12">
    <location>
        <begin position="268"/>
        <end position="279"/>
    </location>
</feature>
<comment type="subunit">
    <text evidence="8">Oligomerizes as a right-handed, spiral filament on DNA at oriC.</text>
</comment>
<feature type="binding site" evidence="8">
    <location>
        <position position="343"/>
    </location>
    <ligand>
        <name>ATP</name>
        <dbReference type="ChEBI" id="CHEBI:30616"/>
    </ligand>
</feature>
<evidence type="ECO:0000256" key="12">
    <source>
        <dbReference type="SAM" id="MobiDB-lite"/>
    </source>
</evidence>
<evidence type="ECO:0000256" key="7">
    <source>
        <dbReference type="ARBA" id="ARBA00023125"/>
    </source>
</evidence>
<evidence type="ECO:0000256" key="4">
    <source>
        <dbReference type="ARBA" id="ARBA00022741"/>
    </source>
</evidence>
<feature type="compositionally biased region" description="Basic and acidic residues" evidence="12">
    <location>
        <begin position="176"/>
        <end position="223"/>
    </location>
</feature>
<feature type="domain" description="AAA+ ATPase" evidence="13">
    <location>
        <begin position="332"/>
        <end position="460"/>
    </location>
</feature>
<dbReference type="CDD" id="cd00009">
    <property type="entry name" value="AAA"/>
    <property type="match status" value="1"/>
</dbReference>
<evidence type="ECO:0000256" key="11">
    <source>
        <dbReference type="RuleBase" id="RU004227"/>
    </source>
</evidence>
<feature type="binding site" evidence="8">
    <location>
        <position position="347"/>
    </location>
    <ligand>
        <name>ATP</name>
        <dbReference type="ChEBI" id="CHEBI:30616"/>
    </ligand>
</feature>
<feature type="region of interest" description="Domain IV, binds dsDNA" evidence="8">
    <location>
        <begin position="516"/>
        <end position="639"/>
    </location>
</feature>
<keyword evidence="2 8" id="KW-0963">Cytoplasm</keyword>
<dbReference type="InterPro" id="IPR010921">
    <property type="entry name" value="Trp_repressor/repl_initiator"/>
</dbReference>
<dbReference type="GO" id="GO:0005886">
    <property type="term" value="C:plasma membrane"/>
    <property type="evidence" value="ECO:0007669"/>
    <property type="project" value="TreeGrafter"/>
</dbReference>
<evidence type="ECO:0000259" key="13">
    <source>
        <dbReference type="SMART" id="SM00382"/>
    </source>
</evidence>
<evidence type="ECO:0000256" key="10">
    <source>
        <dbReference type="RuleBase" id="RU000577"/>
    </source>
</evidence>
<dbReference type="SUPFAM" id="SSF48295">
    <property type="entry name" value="TrpR-like"/>
    <property type="match status" value="1"/>
</dbReference>
<dbReference type="InterPro" id="IPR001957">
    <property type="entry name" value="Chromosome_initiator_DnaA"/>
</dbReference>
<evidence type="ECO:0000256" key="9">
    <source>
        <dbReference type="NCBIfam" id="TIGR00362"/>
    </source>
</evidence>
<evidence type="ECO:0000256" key="8">
    <source>
        <dbReference type="HAMAP-Rule" id="MF_00377"/>
    </source>
</evidence>
<comment type="subcellular location">
    <subcellularLocation>
        <location evidence="8">Cytoplasm</location>
    </subcellularLocation>
</comment>
<dbReference type="InterPro" id="IPR027417">
    <property type="entry name" value="P-loop_NTPase"/>
</dbReference>
<dbReference type="Pfam" id="PF08299">
    <property type="entry name" value="Bac_DnaA_C"/>
    <property type="match status" value="1"/>
</dbReference>
<organism evidence="15 16">
    <name type="scientific">Streptomyces parvus</name>
    <dbReference type="NCBI Taxonomy" id="66428"/>
    <lineage>
        <taxon>Bacteria</taxon>
        <taxon>Bacillati</taxon>
        <taxon>Actinomycetota</taxon>
        <taxon>Actinomycetes</taxon>
        <taxon>Kitasatosporales</taxon>
        <taxon>Streptomycetaceae</taxon>
        <taxon>Streptomyces</taxon>
    </lineage>
</organism>
<dbReference type="HAMAP" id="MF_00377">
    <property type="entry name" value="DnaA_bact"/>
    <property type="match status" value="1"/>
</dbReference>
<dbReference type="NCBIfam" id="NF010686">
    <property type="entry name" value="PRK14086.1"/>
    <property type="match status" value="1"/>
</dbReference>
<dbReference type="FunFam" id="3.40.50.300:FF:000150">
    <property type="entry name" value="Chromosomal replication initiator protein DnaA"/>
    <property type="match status" value="1"/>
</dbReference>
<dbReference type="SMART" id="SM00382">
    <property type="entry name" value="AAA"/>
    <property type="match status" value="1"/>
</dbReference>
<dbReference type="InterPro" id="IPR038454">
    <property type="entry name" value="DnaA_N_sf"/>
</dbReference>
<feature type="compositionally biased region" description="Basic and acidic residues" evidence="12">
    <location>
        <begin position="109"/>
        <end position="137"/>
    </location>
</feature>
<dbReference type="NCBIfam" id="TIGR00362">
    <property type="entry name" value="DnaA"/>
    <property type="match status" value="1"/>
</dbReference>
<evidence type="ECO:0000313" key="15">
    <source>
        <dbReference type="EMBL" id="TYR66521.1"/>
    </source>
</evidence>
<feature type="binding site" evidence="8">
    <location>
        <position position="346"/>
    </location>
    <ligand>
        <name>ATP</name>
        <dbReference type="ChEBI" id="CHEBI:30616"/>
    </ligand>
</feature>
<dbReference type="Gene3D" id="1.10.1750.10">
    <property type="match status" value="1"/>
</dbReference>
<comment type="domain">
    <text evidence="8">Domain I is involved in oligomerization and binding regulators, domain II is flexibile and of varying length in different bacteria, domain III forms the AAA+ region, while domain IV binds dsDNA.</text>
</comment>
<reference evidence="15 16" key="1">
    <citation type="submission" date="2019-08" db="EMBL/GenBank/DDBJ databases">
        <title>Draft genome for granaticin producer strain Streptomyces parvus C05.</title>
        <authorList>
            <person name="Gonzalez-Pimentel J.L."/>
        </authorList>
    </citation>
    <scope>NUCLEOTIDE SEQUENCE [LARGE SCALE GENOMIC DNA]</scope>
    <source>
        <strain evidence="15 16">C05</strain>
    </source>
</reference>
<evidence type="ECO:0000256" key="1">
    <source>
        <dbReference type="ARBA" id="ARBA00006583"/>
    </source>
</evidence>
<dbReference type="InterPro" id="IPR013159">
    <property type="entry name" value="DnaA_C"/>
</dbReference>
<keyword evidence="3 8" id="KW-0235">DNA replication</keyword>
<dbReference type="GO" id="GO:0006275">
    <property type="term" value="P:regulation of DNA replication"/>
    <property type="evidence" value="ECO:0007669"/>
    <property type="project" value="UniProtKB-UniRule"/>
</dbReference>
<keyword evidence="4 8" id="KW-0547">Nucleotide-binding</keyword>